<evidence type="ECO:0000313" key="1">
    <source>
        <dbReference type="EMBL" id="KOF69404.1"/>
    </source>
</evidence>
<reference evidence="1" key="1">
    <citation type="submission" date="2015-07" db="EMBL/GenBank/DDBJ databases">
        <title>MeaNS - Measles Nucleotide Surveillance Program.</title>
        <authorList>
            <person name="Tran T."/>
            <person name="Druce J."/>
        </authorList>
    </citation>
    <scope>NUCLEOTIDE SEQUENCE</scope>
    <source>
        <strain evidence="1">UCB-OBI-ISO-001</strain>
        <tissue evidence="1">Gonad</tissue>
    </source>
</reference>
<accession>A0A0L8FXT7</accession>
<name>A0A0L8FXT7_OCTBM</name>
<dbReference type="AlphaFoldDB" id="A0A0L8FXT7"/>
<dbReference type="EMBL" id="KQ425510">
    <property type="protein sequence ID" value="KOF69404.1"/>
    <property type="molecule type" value="Genomic_DNA"/>
</dbReference>
<gene>
    <name evidence="1" type="ORF">OCBIM_22005070mg</name>
</gene>
<organism evidence="1">
    <name type="scientific">Octopus bimaculoides</name>
    <name type="common">California two-spotted octopus</name>
    <dbReference type="NCBI Taxonomy" id="37653"/>
    <lineage>
        <taxon>Eukaryota</taxon>
        <taxon>Metazoa</taxon>
        <taxon>Spiralia</taxon>
        <taxon>Lophotrochozoa</taxon>
        <taxon>Mollusca</taxon>
        <taxon>Cephalopoda</taxon>
        <taxon>Coleoidea</taxon>
        <taxon>Octopodiformes</taxon>
        <taxon>Octopoda</taxon>
        <taxon>Incirrata</taxon>
        <taxon>Octopodidae</taxon>
        <taxon>Octopus</taxon>
    </lineage>
</organism>
<protein>
    <submittedName>
        <fullName evidence="1">Uncharacterized protein</fullName>
    </submittedName>
</protein>
<sequence length="50" mass="6129">MEITVIVRNKLLMLLLINTVINNYSSRKFHWHKERCLKKYYLCSLFHCSK</sequence>
<proteinExistence type="predicted"/>